<keyword evidence="1" id="KW-0548">Nucleotidyltransferase</keyword>
<gene>
    <name evidence="1" type="ORF">Tco_0822891</name>
</gene>
<proteinExistence type="predicted"/>
<organism evidence="1 2">
    <name type="scientific">Tanacetum coccineum</name>
    <dbReference type="NCBI Taxonomy" id="301880"/>
    <lineage>
        <taxon>Eukaryota</taxon>
        <taxon>Viridiplantae</taxon>
        <taxon>Streptophyta</taxon>
        <taxon>Embryophyta</taxon>
        <taxon>Tracheophyta</taxon>
        <taxon>Spermatophyta</taxon>
        <taxon>Magnoliopsida</taxon>
        <taxon>eudicotyledons</taxon>
        <taxon>Gunneridae</taxon>
        <taxon>Pentapetalae</taxon>
        <taxon>asterids</taxon>
        <taxon>campanulids</taxon>
        <taxon>Asterales</taxon>
        <taxon>Asteraceae</taxon>
        <taxon>Asteroideae</taxon>
        <taxon>Anthemideae</taxon>
        <taxon>Anthemidinae</taxon>
        <taxon>Tanacetum</taxon>
    </lineage>
</organism>
<evidence type="ECO:0000313" key="2">
    <source>
        <dbReference type="Proteomes" id="UP001151760"/>
    </source>
</evidence>
<keyword evidence="1" id="KW-0808">Transferase</keyword>
<reference evidence="1" key="2">
    <citation type="submission" date="2022-01" db="EMBL/GenBank/DDBJ databases">
        <authorList>
            <person name="Yamashiro T."/>
            <person name="Shiraishi A."/>
            <person name="Satake H."/>
            <person name="Nakayama K."/>
        </authorList>
    </citation>
    <scope>NUCLEOTIDE SEQUENCE</scope>
</reference>
<dbReference type="PANTHER" id="PTHR33067:SF35">
    <property type="entry name" value="ASPARTIC PEPTIDASE DDI1-TYPE DOMAIN-CONTAINING PROTEIN"/>
    <property type="match status" value="1"/>
</dbReference>
<keyword evidence="1" id="KW-0695">RNA-directed DNA polymerase</keyword>
<sequence>MLKDLCANKEKLEELANTPLSENCSAVILKKLPEKLGDSCRFTIPCDFSKLKCQGLADLGASINLMPLSVFHRLGFTNLESTQMTLELANRQLCRPDGICKDVLVPDLFAQTFSGSTTNSLHSLLILPMKTSDNIEKFTDELAPLNSLPPGCRDKFLLSPHITSPKASKLEDYLEKDSIPPGINLTLPSTLEVLSSNPTFPTLTGEKRICPLTAAFSYKETKTLSSPQEIEESRHKLRSFP</sequence>
<dbReference type="EMBL" id="BQNB010012292">
    <property type="protein sequence ID" value="GJT01722.1"/>
    <property type="molecule type" value="Genomic_DNA"/>
</dbReference>
<evidence type="ECO:0000313" key="1">
    <source>
        <dbReference type="EMBL" id="GJT01722.1"/>
    </source>
</evidence>
<dbReference type="CDD" id="cd00303">
    <property type="entry name" value="retropepsin_like"/>
    <property type="match status" value="1"/>
</dbReference>
<dbReference type="Proteomes" id="UP001151760">
    <property type="component" value="Unassembled WGS sequence"/>
</dbReference>
<dbReference type="InterPro" id="IPR021109">
    <property type="entry name" value="Peptidase_aspartic_dom_sf"/>
</dbReference>
<dbReference type="Gene3D" id="2.40.70.10">
    <property type="entry name" value="Acid Proteases"/>
    <property type="match status" value="1"/>
</dbReference>
<comment type="caution">
    <text evidence="1">The sequence shown here is derived from an EMBL/GenBank/DDBJ whole genome shotgun (WGS) entry which is preliminary data.</text>
</comment>
<protein>
    <submittedName>
        <fullName evidence="1">Reverse transcriptase domain-containing protein</fullName>
    </submittedName>
</protein>
<dbReference type="PANTHER" id="PTHR33067">
    <property type="entry name" value="RNA-DIRECTED DNA POLYMERASE-RELATED"/>
    <property type="match status" value="1"/>
</dbReference>
<accession>A0ABQ5AJN0</accession>
<name>A0ABQ5AJN0_9ASTR</name>
<keyword evidence="2" id="KW-1185">Reference proteome</keyword>
<dbReference type="GO" id="GO:0003964">
    <property type="term" value="F:RNA-directed DNA polymerase activity"/>
    <property type="evidence" value="ECO:0007669"/>
    <property type="project" value="UniProtKB-KW"/>
</dbReference>
<reference evidence="1" key="1">
    <citation type="journal article" date="2022" name="Int. J. Mol. Sci.">
        <title>Draft Genome of Tanacetum Coccineum: Genomic Comparison of Closely Related Tanacetum-Family Plants.</title>
        <authorList>
            <person name="Yamashiro T."/>
            <person name="Shiraishi A."/>
            <person name="Nakayama K."/>
            <person name="Satake H."/>
        </authorList>
    </citation>
    <scope>NUCLEOTIDE SEQUENCE</scope>
</reference>